<dbReference type="EC" id="3.5.1.44" evidence="5"/>
<dbReference type="GO" id="GO:0006935">
    <property type="term" value="P:chemotaxis"/>
    <property type="evidence" value="ECO:0007669"/>
    <property type="project" value="UniProtKB-UniRule"/>
</dbReference>
<comment type="catalytic activity">
    <reaction evidence="5">
        <text>L-glutaminyl-[protein] + H2O = L-glutamyl-[protein] + NH4(+)</text>
        <dbReference type="Rhea" id="RHEA:16441"/>
        <dbReference type="Rhea" id="RHEA-COMP:10207"/>
        <dbReference type="Rhea" id="RHEA-COMP:10208"/>
        <dbReference type="ChEBI" id="CHEBI:15377"/>
        <dbReference type="ChEBI" id="CHEBI:28938"/>
        <dbReference type="ChEBI" id="CHEBI:29973"/>
        <dbReference type="ChEBI" id="CHEBI:30011"/>
        <dbReference type="EC" id="3.5.1.44"/>
    </reaction>
</comment>
<gene>
    <name evidence="5 10" type="primary">cheB</name>
    <name evidence="10" type="ORF">D7W81_39440</name>
</gene>
<protein>
    <recommendedName>
        <fullName evidence="5">Protein-glutamate methylesterase/protein-glutamine glutaminase</fullName>
        <ecNumber evidence="5">3.1.1.61</ecNumber>
        <ecNumber evidence="5">3.5.1.44</ecNumber>
    </recommendedName>
</protein>
<dbReference type="PROSITE" id="PS50122">
    <property type="entry name" value="CHEB"/>
    <property type="match status" value="1"/>
</dbReference>
<evidence type="ECO:0000259" key="9">
    <source>
        <dbReference type="PROSITE" id="PS50122"/>
    </source>
</evidence>
<feature type="active site" evidence="5 6">
    <location>
        <position position="294"/>
    </location>
</feature>
<dbReference type="InterPro" id="IPR008248">
    <property type="entry name" value="CheB-like"/>
</dbReference>
<dbReference type="EMBL" id="RAWK01000423">
    <property type="protein sequence ID" value="RKH53084.1"/>
    <property type="molecule type" value="Genomic_DNA"/>
</dbReference>
<evidence type="ECO:0000313" key="10">
    <source>
        <dbReference type="EMBL" id="RKH53084.1"/>
    </source>
</evidence>
<dbReference type="InterPro" id="IPR011006">
    <property type="entry name" value="CheY-like_superfamily"/>
</dbReference>
<comment type="domain">
    <text evidence="5">Contains a C-terminal catalytic domain, and an N-terminal region which modulates catalytic activity.</text>
</comment>
<dbReference type="InterPro" id="IPR035909">
    <property type="entry name" value="CheB_C"/>
</dbReference>
<dbReference type="GO" id="GO:0032259">
    <property type="term" value="P:methylation"/>
    <property type="evidence" value="ECO:0007669"/>
    <property type="project" value="UniProtKB-KW"/>
</dbReference>
<dbReference type="GO" id="GO:0008168">
    <property type="term" value="F:methyltransferase activity"/>
    <property type="evidence" value="ECO:0007669"/>
    <property type="project" value="UniProtKB-KW"/>
</dbReference>
<dbReference type="PIRSF" id="PIRSF000876">
    <property type="entry name" value="RR_chemtxs_CheB"/>
    <property type="match status" value="1"/>
</dbReference>
<evidence type="ECO:0000256" key="2">
    <source>
        <dbReference type="ARBA" id="ARBA00022500"/>
    </source>
</evidence>
<dbReference type="PANTHER" id="PTHR42872">
    <property type="entry name" value="PROTEIN-GLUTAMATE METHYLESTERASE/PROTEIN-GLUTAMINE GLUTAMINASE"/>
    <property type="match status" value="1"/>
</dbReference>
<dbReference type="EC" id="3.1.1.61" evidence="5"/>
<comment type="similarity">
    <text evidence="5">Belongs to the CheB family.</text>
</comment>
<dbReference type="AlphaFoldDB" id="A0A3A8PN80"/>
<evidence type="ECO:0000256" key="5">
    <source>
        <dbReference type="HAMAP-Rule" id="MF_00099"/>
    </source>
</evidence>
<comment type="catalytic activity">
    <reaction evidence="4 5">
        <text>[protein]-L-glutamate 5-O-methyl ester + H2O = L-glutamyl-[protein] + methanol + H(+)</text>
        <dbReference type="Rhea" id="RHEA:23236"/>
        <dbReference type="Rhea" id="RHEA-COMP:10208"/>
        <dbReference type="Rhea" id="RHEA-COMP:10311"/>
        <dbReference type="ChEBI" id="CHEBI:15377"/>
        <dbReference type="ChEBI" id="CHEBI:15378"/>
        <dbReference type="ChEBI" id="CHEBI:17790"/>
        <dbReference type="ChEBI" id="CHEBI:29973"/>
        <dbReference type="ChEBI" id="CHEBI:82795"/>
        <dbReference type="EC" id="3.1.1.61"/>
    </reaction>
</comment>
<keyword evidence="2 5" id="KW-0145">Chemotaxis</keyword>
<feature type="active site" evidence="5 6">
    <location>
        <position position="201"/>
    </location>
</feature>
<dbReference type="OrthoDB" id="9793421at2"/>
<sequence length="356" mass="38000">MKTEPLRIMVAEDSPTARRLLVEILRTDPALTVVGEARDGLEAVELCQRLQPNLVTMDIQMPRMDGLDATRRIMTEVPTPVVVVSTLVERDIQTSMAALRAGALAVLQKPVGPESPDFEADSRRLRDTLKAMAQVKVVRRWPDRAAVPLPLHETTPIPSTRAPAVLAMAASTGGPAALYRILSDLGGQALTPPPPILLVQHIALGFGNGLATWLGTATKLRVKVAEDGEPLSPGTVYLAPDDKHLGVTQDHRAQVSGAAPIQGFRPSANWLFRSVARAYGQTSLAVVLTGMGQDGLDGIRDLHQAGGRVIAQDEATSVVYGMPAVVVGANLAHEVLPLPQIARRLLALLQPGVRLP</sequence>
<dbReference type="HAMAP" id="MF_00099">
    <property type="entry name" value="CheB_chemtxs"/>
    <property type="match status" value="1"/>
</dbReference>
<keyword evidence="3 5" id="KW-0378">Hydrolase</keyword>
<dbReference type="RefSeq" id="WP_120560483.1">
    <property type="nucleotide sequence ID" value="NZ_RAWK01000423.1"/>
</dbReference>
<comment type="function">
    <text evidence="5">Involved in chemotaxis. Part of a chemotaxis signal transduction system that modulates chemotaxis in response to various stimuli. Catalyzes the demethylation of specific methylglutamate residues introduced into the chemoreceptors (methyl-accepting chemotaxis proteins or MCP) by CheR. Also mediates the irreversible deamidation of specific glutamine residues to glutamic acid.</text>
</comment>
<comment type="subcellular location">
    <subcellularLocation>
        <location evidence="5">Cytoplasm</location>
    </subcellularLocation>
</comment>
<dbReference type="SUPFAM" id="SSF52172">
    <property type="entry name" value="CheY-like"/>
    <property type="match status" value="1"/>
</dbReference>
<evidence type="ECO:0000256" key="6">
    <source>
        <dbReference type="PROSITE-ProRule" id="PRU00050"/>
    </source>
</evidence>
<dbReference type="CDD" id="cd16432">
    <property type="entry name" value="CheB_Rec"/>
    <property type="match status" value="1"/>
</dbReference>
<feature type="active site" evidence="5 6">
    <location>
        <position position="171"/>
    </location>
</feature>
<comment type="PTM">
    <text evidence="5">Phosphorylated by CheA. Phosphorylation of the N-terminal regulatory domain activates the methylesterase activity.</text>
</comment>
<keyword evidence="10" id="KW-0489">Methyltransferase</keyword>
<name>A0A3A8PN80_9BACT</name>
<dbReference type="SMART" id="SM00448">
    <property type="entry name" value="REC"/>
    <property type="match status" value="1"/>
</dbReference>
<dbReference type="Pfam" id="PF00072">
    <property type="entry name" value="Response_reg"/>
    <property type="match status" value="1"/>
</dbReference>
<dbReference type="Gene3D" id="3.40.50.2300">
    <property type="match status" value="1"/>
</dbReference>
<dbReference type="InterPro" id="IPR001789">
    <property type="entry name" value="Sig_transdc_resp-reg_receiver"/>
</dbReference>
<reference evidence="11" key="1">
    <citation type="submission" date="2018-09" db="EMBL/GenBank/DDBJ databases">
        <authorList>
            <person name="Livingstone P.G."/>
            <person name="Whitworth D.E."/>
        </authorList>
    </citation>
    <scope>NUCLEOTIDE SEQUENCE [LARGE SCALE GENOMIC DNA]</scope>
    <source>
        <strain evidence="11">AB050A</strain>
    </source>
</reference>
<dbReference type="GO" id="GO:0000156">
    <property type="term" value="F:phosphorelay response regulator activity"/>
    <property type="evidence" value="ECO:0007669"/>
    <property type="project" value="InterPro"/>
</dbReference>
<evidence type="ECO:0000256" key="3">
    <source>
        <dbReference type="ARBA" id="ARBA00022801"/>
    </source>
</evidence>
<dbReference type="SUPFAM" id="SSF52738">
    <property type="entry name" value="Methylesterase CheB, C-terminal domain"/>
    <property type="match status" value="1"/>
</dbReference>
<evidence type="ECO:0000256" key="7">
    <source>
        <dbReference type="PROSITE-ProRule" id="PRU00169"/>
    </source>
</evidence>
<keyword evidence="5 7" id="KW-0597">Phosphoprotein</keyword>
<dbReference type="CDD" id="cd17541">
    <property type="entry name" value="REC_CheB-like"/>
    <property type="match status" value="1"/>
</dbReference>
<dbReference type="PROSITE" id="PS50110">
    <property type="entry name" value="RESPONSE_REGULATORY"/>
    <property type="match status" value="1"/>
</dbReference>
<proteinExistence type="inferred from homology"/>
<keyword evidence="11" id="KW-1185">Reference proteome</keyword>
<dbReference type="Pfam" id="PF01339">
    <property type="entry name" value="CheB_methylest"/>
    <property type="match status" value="1"/>
</dbReference>
<evidence type="ECO:0000313" key="11">
    <source>
        <dbReference type="Proteomes" id="UP000267003"/>
    </source>
</evidence>
<evidence type="ECO:0000256" key="4">
    <source>
        <dbReference type="ARBA" id="ARBA00048267"/>
    </source>
</evidence>
<dbReference type="PANTHER" id="PTHR42872:SF6">
    <property type="entry name" value="PROTEIN-GLUTAMATE METHYLESTERASE_PROTEIN-GLUTAMINE GLUTAMINASE"/>
    <property type="match status" value="1"/>
</dbReference>
<evidence type="ECO:0000259" key="8">
    <source>
        <dbReference type="PROSITE" id="PS50110"/>
    </source>
</evidence>
<feature type="modified residue" description="4-aspartylphosphate" evidence="5 7">
    <location>
        <position position="58"/>
    </location>
</feature>
<comment type="caution">
    <text evidence="10">The sequence shown here is derived from an EMBL/GenBank/DDBJ whole genome shotgun (WGS) entry which is preliminary data.</text>
</comment>
<keyword evidence="10" id="KW-0808">Transferase</keyword>
<dbReference type="NCBIfam" id="NF001965">
    <property type="entry name" value="PRK00742.1"/>
    <property type="match status" value="1"/>
</dbReference>
<feature type="domain" description="Response regulatory" evidence="8">
    <location>
        <begin position="7"/>
        <end position="124"/>
    </location>
</feature>
<dbReference type="GO" id="GO:0008984">
    <property type="term" value="F:protein-glutamate methylesterase activity"/>
    <property type="evidence" value="ECO:0007669"/>
    <property type="project" value="UniProtKB-UniRule"/>
</dbReference>
<dbReference type="Proteomes" id="UP000267003">
    <property type="component" value="Unassembled WGS sequence"/>
</dbReference>
<dbReference type="Gene3D" id="3.40.50.180">
    <property type="entry name" value="Methylesterase CheB, C-terminal domain"/>
    <property type="match status" value="1"/>
</dbReference>
<dbReference type="GO" id="GO:0050568">
    <property type="term" value="F:protein-glutamine glutaminase activity"/>
    <property type="evidence" value="ECO:0007669"/>
    <property type="project" value="UniProtKB-UniRule"/>
</dbReference>
<dbReference type="GO" id="GO:0005737">
    <property type="term" value="C:cytoplasm"/>
    <property type="evidence" value="ECO:0007669"/>
    <property type="project" value="UniProtKB-SubCell"/>
</dbReference>
<feature type="domain" description="CheB-type methylesterase" evidence="9">
    <location>
        <begin position="156"/>
        <end position="352"/>
    </location>
</feature>
<dbReference type="InterPro" id="IPR000673">
    <property type="entry name" value="Sig_transdc_resp-reg_Me-estase"/>
</dbReference>
<evidence type="ECO:0000256" key="1">
    <source>
        <dbReference type="ARBA" id="ARBA00022490"/>
    </source>
</evidence>
<accession>A0A3A8PN80</accession>
<organism evidence="10 11">
    <name type="scientific">Corallococcus aberystwythensis</name>
    <dbReference type="NCBI Taxonomy" id="2316722"/>
    <lineage>
        <taxon>Bacteria</taxon>
        <taxon>Pseudomonadati</taxon>
        <taxon>Myxococcota</taxon>
        <taxon>Myxococcia</taxon>
        <taxon>Myxococcales</taxon>
        <taxon>Cystobacterineae</taxon>
        <taxon>Myxococcaceae</taxon>
        <taxon>Corallococcus</taxon>
    </lineage>
</organism>
<keyword evidence="1 5" id="KW-0963">Cytoplasm</keyword>